<dbReference type="OrthoDB" id="8479208at2"/>
<sequence>MKYIYESVIEAAISDFEGFFNPNAQFRVNYKTANINGPAKVTGNEKGSTLWFNTFGAQQPIESLDDVMFCLIILGHELAHYVNKHVSHKDQSKTDSIAIEGWADNFGARITFTLITFGSAVSEIIDNLTAVPFAKPVPFKFKQEIILKAIGRALLRIYETVYKNTDGSGQYLKSSQRVFTFLAGVTAFFYRLWGDLNEVWLFYVYKRLAFDTKLTDRAYDPHDKMAPDALFERMREIHIQIKGEERFITAGMHPNFLNLIGTSYVDDPEERERRKDRLREEFKRWEFKFEL</sequence>
<evidence type="ECO:0000313" key="1">
    <source>
        <dbReference type="EMBL" id="TCS33105.1"/>
    </source>
</evidence>
<comment type="caution">
    <text evidence="1">The sequence shown here is derived from an EMBL/GenBank/DDBJ whole genome shotgun (WGS) entry which is preliminary data.</text>
</comment>
<reference evidence="1 2" key="1">
    <citation type="submission" date="2019-03" db="EMBL/GenBank/DDBJ databases">
        <title>Genomic Encyclopedia of Type Strains, Phase IV (KMG-IV): sequencing the most valuable type-strain genomes for metagenomic binning, comparative biology and taxonomic classification.</title>
        <authorList>
            <person name="Goeker M."/>
        </authorList>
    </citation>
    <scope>NUCLEOTIDE SEQUENCE [LARGE SCALE GENOMIC DNA]</scope>
    <source>
        <strain evidence="1 2">DSM 7445</strain>
    </source>
</reference>
<dbReference type="EMBL" id="SLZQ01000018">
    <property type="protein sequence ID" value="TCS33105.1"/>
    <property type="molecule type" value="Genomic_DNA"/>
</dbReference>
<dbReference type="Proteomes" id="UP000295382">
    <property type="component" value="Unassembled WGS sequence"/>
</dbReference>
<gene>
    <name evidence="1" type="ORF">EDC30_11846</name>
</gene>
<protein>
    <submittedName>
        <fullName evidence="1">Uncharacterized protein</fullName>
    </submittedName>
</protein>
<evidence type="ECO:0000313" key="2">
    <source>
        <dbReference type="Proteomes" id="UP000295382"/>
    </source>
</evidence>
<dbReference type="RefSeq" id="WP_132260313.1">
    <property type="nucleotide sequence ID" value="NZ_SLZQ01000018.1"/>
</dbReference>
<name>A0A4R3HU77_PAULE</name>
<dbReference type="AlphaFoldDB" id="A0A4R3HU77"/>
<proteinExistence type="predicted"/>
<organism evidence="1 2">
    <name type="scientific">Paucimonas lemoignei</name>
    <name type="common">Pseudomonas lemoignei</name>
    <dbReference type="NCBI Taxonomy" id="29443"/>
    <lineage>
        <taxon>Bacteria</taxon>
        <taxon>Pseudomonadati</taxon>
        <taxon>Pseudomonadota</taxon>
        <taxon>Betaproteobacteria</taxon>
        <taxon>Burkholderiales</taxon>
        <taxon>Burkholderiaceae</taxon>
        <taxon>Paucimonas</taxon>
    </lineage>
</organism>
<keyword evidence="2" id="KW-1185">Reference proteome</keyword>
<dbReference type="SUPFAM" id="SSF55486">
    <property type="entry name" value="Metalloproteases ('zincins'), catalytic domain"/>
    <property type="match status" value="1"/>
</dbReference>
<accession>A0A4R3HU77</accession>